<dbReference type="InterPro" id="IPR011042">
    <property type="entry name" value="6-blade_b-propeller_TolB-like"/>
</dbReference>
<comment type="subcellular location">
    <subcellularLocation>
        <location evidence="1">Vacuole</location>
    </subcellularLocation>
</comment>
<dbReference type="Proteomes" id="UP001161247">
    <property type="component" value="Chromosome 3"/>
</dbReference>
<feature type="signal peptide" evidence="6">
    <location>
        <begin position="1"/>
        <end position="27"/>
    </location>
</feature>
<gene>
    <name evidence="8" type="ORF">OLC1_LOCUS9640</name>
</gene>
<dbReference type="AlphaFoldDB" id="A0AAV1CVM7"/>
<organism evidence="8 9">
    <name type="scientific">Oldenlandia corymbosa var. corymbosa</name>
    <dbReference type="NCBI Taxonomy" id="529605"/>
    <lineage>
        <taxon>Eukaryota</taxon>
        <taxon>Viridiplantae</taxon>
        <taxon>Streptophyta</taxon>
        <taxon>Embryophyta</taxon>
        <taxon>Tracheophyta</taxon>
        <taxon>Spermatophyta</taxon>
        <taxon>Magnoliopsida</taxon>
        <taxon>eudicotyledons</taxon>
        <taxon>Gunneridae</taxon>
        <taxon>Pentapetalae</taxon>
        <taxon>asterids</taxon>
        <taxon>lamiids</taxon>
        <taxon>Gentianales</taxon>
        <taxon>Rubiaceae</taxon>
        <taxon>Rubioideae</taxon>
        <taxon>Spermacoceae</taxon>
        <taxon>Hedyotis-Oldenlandia complex</taxon>
        <taxon>Oldenlandia</taxon>
    </lineage>
</organism>
<protein>
    <submittedName>
        <fullName evidence="8">OLC1v1036526C1</fullName>
    </submittedName>
</protein>
<keyword evidence="4 6" id="KW-0732">Signal</keyword>
<evidence type="ECO:0000256" key="6">
    <source>
        <dbReference type="SAM" id="SignalP"/>
    </source>
</evidence>
<dbReference type="PANTHER" id="PTHR10426">
    <property type="entry name" value="STRICTOSIDINE SYNTHASE-RELATED"/>
    <property type="match status" value="1"/>
</dbReference>
<keyword evidence="9" id="KW-1185">Reference proteome</keyword>
<dbReference type="FunFam" id="2.120.10.30:FF:000032">
    <property type="entry name" value="Protein STRICTOSIDINE SYNTHASE-LIKE 13"/>
    <property type="match status" value="1"/>
</dbReference>
<name>A0AAV1CVM7_OLDCO</name>
<dbReference type="GO" id="GO:0012505">
    <property type="term" value="C:endomembrane system"/>
    <property type="evidence" value="ECO:0007669"/>
    <property type="project" value="TreeGrafter"/>
</dbReference>
<dbReference type="Gene3D" id="2.120.10.30">
    <property type="entry name" value="TolB, C-terminal domain"/>
    <property type="match status" value="1"/>
</dbReference>
<evidence type="ECO:0000256" key="3">
    <source>
        <dbReference type="ARBA" id="ARBA00022554"/>
    </source>
</evidence>
<comment type="similarity">
    <text evidence="2">Belongs to the strictosidine synthase family.</text>
</comment>
<dbReference type="Pfam" id="PF03088">
    <property type="entry name" value="Str_synth"/>
    <property type="match status" value="1"/>
</dbReference>
<dbReference type="GO" id="GO:0005773">
    <property type="term" value="C:vacuole"/>
    <property type="evidence" value="ECO:0007669"/>
    <property type="project" value="UniProtKB-SubCell"/>
</dbReference>
<dbReference type="SUPFAM" id="SSF63829">
    <property type="entry name" value="Calcium-dependent phosphotriesterase"/>
    <property type="match status" value="1"/>
</dbReference>
<proteinExistence type="inferred from homology"/>
<dbReference type="EMBL" id="OX459120">
    <property type="protein sequence ID" value="CAI9099670.1"/>
    <property type="molecule type" value="Genomic_DNA"/>
</dbReference>
<sequence>MGNKLQYQSAFLALAFLFATLISIADGTLVGNPLGSGSGRQQPKSQVIPIMNASGPESLAFDRLGGGPYTGVSDGRIIKWDVENNRWINFAVTTPHRWGCEGSHDHTLTEDRCGRPLGLSFNLRTGDLYIADAYMGLLVVGPQGGLAKPLATQAQGIPFKFANAVVVDHNSSVVYFTDTSTVFQRRDYVTALISGDKTGRLMKYDLRTKQVTVLMNNLMFPNGVALSKNKDYLLVVETTNSRILRYWLKKPMAGKVEVFAQLPGLPDNIQINHKGEFWVAMNAIKLTNLQGFLWVSKPPADFDGLGLAVKLNENGTIVQVLEDKEGNVWRYSSEVHEKLGSLWIGSVLVSFVARLAISGP</sequence>
<evidence type="ECO:0000313" key="8">
    <source>
        <dbReference type="EMBL" id="CAI9099670.1"/>
    </source>
</evidence>
<evidence type="ECO:0000256" key="2">
    <source>
        <dbReference type="ARBA" id="ARBA00009191"/>
    </source>
</evidence>
<keyword evidence="5" id="KW-0325">Glycoprotein</keyword>
<evidence type="ECO:0000259" key="7">
    <source>
        <dbReference type="Pfam" id="PF03088"/>
    </source>
</evidence>
<keyword evidence="3" id="KW-0926">Vacuole</keyword>
<dbReference type="PANTHER" id="PTHR10426:SF79">
    <property type="entry name" value="PROTEIN STRICTOSIDINE SYNTHASE-LIKE 2"/>
    <property type="match status" value="1"/>
</dbReference>
<dbReference type="Pfam" id="PF20067">
    <property type="entry name" value="SSL_N"/>
    <property type="match status" value="1"/>
</dbReference>
<feature type="chain" id="PRO_5043651099" evidence="6">
    <location>
        <begin position="28"/>
        <end position="360"/>
    </location>
</feature>
<reference evidence="8" key="1">
    <citation type="submission" date="2023-03" db="EMBL/GenBank/DDBJ databases">
        <authorList>
            <person name="Julca I."/>
        </authorList>
    </citation>
    <scope>NUCLEOTIDE SEQUENCE</scope>
</reference>
<evidence type="ECO:0000313" key="9">
    <source>
        <dbReference type="Proteomes" id="UP001161247"/>
    </source>
</evidence>
<evidence type="ECO:0000256" key="5">
    <source>
        <dbReference type="ARBA" id="ARBA00023180"/>
    </source>
</evidence>
<dbReference type="GO" id="GO:0016787">
    <property type="term" value="F:hydrolase activity"/>
    <property type="evidence" value="ECO:0007669"/>
    <property type="project" value="TreeGrafter"/>
</dbReference>
<accession>A0AAV1CVM7</accession>
<evidence type="ECO:0000256" key="4">
    <source>
        <dbReference type="ARBA" id="ARBA00022729"/>
    </source>
</evidence>
<feature type="domain" description="Strictosidine synthase conserved region" evidence="7">
    <location>
        <begin position="163"/>
        <end position="250"/>
    </location>
</feature>
<dbReference type="InterPro" id="IPR018119">
    <property type="entry name" value="Strictosidine_synth_cons-reg"/>
</dbReference>
<evidence type="ECO:0000256" key="1">
    <source>
        <dbReference type="ARBA" id="ARBA00004116"/>
    </source>
</evidence>